<keyword evidence="2 7" id="KW-0349">Heme</keyword>
<dbReference type="GO" id="GO:0005506">
    <property type="term" value="F:iron ion binding"/>
    <property type="evidence" value="ECO:0007669"/>
    <property type="project" value="InterPro"/>
</dbReference>
<dbReference type="Gene3D" id="1.10.630.10">
    <property type="entry name" value="Cytochrome P450"/>
    <property type="match status" value="1"/>
</dbReference>
<keyword evidence="4 8" id="KW-0560">Oxidoreductase</keyword>
<dbReference type="InterPro" id="IPR036396">
    <property type="entry name" value="Cyt_P450_sf"/>
</dbReference>
<dbReference type="EMBL" id="PVWK01000010">
    <property type="protein sequence ID" value="PSB35183.1"/>
    <property type="molecule type" value="Genomic_DNA"/>
</dbReference>
<dbReference type="SUPFAM" id="SSF48264">
    <property type="entry name" value="Cytochrome P450"/>
    <property type="match status" value="1"/>
</dbReference>
<evidence type="ECO:0000256" key="7">
    <source>
        <dbReference type="PIRSR" id="PIRSR602401-1"/>
    </source>
</evidence>
<evidence type="ECO:0000313" key="9">
    <source>
        <dbReference type="EMBL" id="PSB35183.1"/>
    </source>
</evidence>
<keyword evidence="3 7" id="KW-0479">Metal-binding</keyword>
<reference evidence="9 10" key="2">
    <citation type="submission" date="2018-03" db="EMBL/GenBank/DDBJ databases">
        <title>The ancient ancestry and fast evolution of plastids.</title>
        <authorList>
            <person name="Moore K.R."/>
            <person name="Magnabosco C."/>
            <person name="Momper L."/>
            <person name="Gold D.A."/>
            <person name="Bosak T."/>
            <person name="Fournier G.P."/>
        </authorList>
    </citation>
    <scope>NUCLEOTIDE SEQUENCE [LARGE SCALE GENOMIC DNA]</scope>
    <source>
        <strain evidence="9 10">ULC18</strain>
    </source>
</reference>
<dbReference type="AlphaFoldDB" id="A0A2T1ER49"/>
<sequence>MSKDLHQLSRPKGSLLFGNTVDFASDPLGFLTHCAQAYEEMVPLRFLFSRACLLTQPEHIDQVLKQPELFTKNTPAWQAVRSLVGDGLLTSEGAFWSRQRRLTQPVFHQQRIAAYGETMVLYTERLLQTWQDGDVRDIHQDMMQLTLNIVTKTLFNVDMSGVAAQTIAQTLEVAMEWFTSRRKQAFLPLTGLPTAINRRYKQALQTMDQTIYALIQQRHQSKDDPGDLLSLLLQAQDEDGSRMSDRQLRDELTTLILAGHETTANALSWVWMLLAQNPAVESKLARELQTVLGDRAPTLADLPQLRYTEQIIKEALRLYPPLFSLARSPVRDCDLAGYRIPAGRILLFSPWVMHRSARYFAEPLQFQPERWEQDLEKQLPKGVYFPFGDGPRVCMGKSFALMEAVLLLATIAQKCQLMLLPDQQLTPLPSMTLRPQTGIHVRVAKRTTVN</sequence>
<evidence type="ECO:0000313" key="10">
    <source>
        <dbReference type="Proteomes" id="UP000239576"/>
    </source>
</evidence>
<evidence type="ECO:0000256" key="1">
    <source>
        <dbReference type="ARBA" id="ARBA00010617"/>
    </source>
</evidence>
<evidence type="ECO:0000256" key="6">
    <source>
        <dbReference type="ARBA" id="ARBA00023033"/>
    </source>
</evidence>
<evidence type="ECO:0000256" key="4">
    <source>
        <dbReference type="ARBA" id="ARBA00023002"/>
    </source>
</evidence>
<protein>
    <submittedName>
        <fullName evidence="9">Cytochrome P450</fullName>
    </submittedName>
</protein>
<comment type="cofactor">
    <cofactor evidence="7">
        <name>heme</name>
        <dbReference type="ChEBI" id="CHEBI:30413"/>
    </cofactor>
</comment>
<reference evidence="10" key="1">
    <citation type="submission" date="2018-02" db="EMBL/GenBank/DDBJ databases">
        <authorList>
            <person name="Moore K."/>
            <person name="Momper L."/>
        </authorList>
    </citation>
    <scope>NUCLEOTIDE SEQUENCE [LARGE SCALE GENOMIC DNA]</scope>
    <source>
        <strain evidence="10">ULC18</strain>
    </source>
</reference>
<keyword evidence="5 7" id="KW-0408">Iron</keyword>
<dbReference type="InterPro" id="IPR050196">
    <property type="entry name" value="Cytochrome_P450_Monoox"/>
</dbReference>
<dbReference type="Proteomes" id="UP000239576">
    <property type="component" value="Unassembled WGS sequence"/>
</dbReference>
<keyword evidence="10" id="KW-1185">Reference proteome</keyword>
<evidence type="ECO:0000256" key="2">
    <source>
        <dbReference type="ARBA" id="ARBA00022617"/>
    </source>
</evidence>
<proteinExistence type="inferred from homology"/>
<dbReference type="RefSeq" id="WP_106254539.1">
    <property type="nucleotide sequence ID" value="NZ_CAWNSW010000022.1"/>
</dbReference>
<feature type="binding site" description="axial binding residue" evidence="7">
    <location>
        <position position="394"/>
    </location>
    <ligand>
        <name>heme</name>
        <dbReference type="ChEBI" id="CHEBI:30413"/>
    </ligand>
    <ligandPart>
        <name>Fe</name>
        <dbReference type="ChEBI" id="CHEBI:18248"/>
    </ligandPart>
</feature>
<dbReference type="GO" id="GO:0004497">
    <property type="term" value="F:monooxygenase activity"/>
    <property type="evidence" value="ECO:0007669"/>
    <property type="project" value="UniProtKB-KW"/>
</dbReference>
<dbReference type="OrthoDB" id="446280at2"/>
<gene>
    <name evidence="9" type="ORF">C7B82_01485</name>
</gene>
<accession>A0A2T1ER49</accession>
<name>A0A2T1ER49_9CYAN</name>
<dbReference type="PRINTS" id="PR00463">
    <property type="entry name" value="EP450I"/>
</dbReference>
<evidence type="ECO:0000256" key="5">
    <source>
        <dbReference type="ARBA" id="ARBA00023004"/>
    </source>
</evidence>
<dbReference type="PROSITE" id="PS00086">
    <property type="entry name" value="CYTOCHROME_P450"/>
    <property type="match status" value="1"/>
</dbReference>
<comment type="caution">
    <text evidence="9">The sequence shown here is derived from an EMBL/GenBank/DDBJ whole genome shotgun (WGS) entry which is preliminary data.</text>
</comment>
<dbReference type="PANTHER" id="PTHR24291:SF50">
    <property type="entry name" value="BIFUNCTIONAL ALBAFLAVENONE MONOOXYGENASE_TERPENE SYNTHASE"/>
    <property type="match status" value="1"/>
</dbReference>
<evidence type="ECO:0000256" key="3">
    <source>
        <dbReference type="ARBA" id="ARBA00022723"/>
    </source>
</evidence>
<keyword evidence="6 8" id="KW-0503">Monooxygenase</keyword>
<evidence type="ECO:0000256" key="8">
    <source>
        <dbReference type="RuleBase" id="RU000461"/>
    </source>
</evidence>
<dbReference type="Pfam" id="PF00067">
    <property type="entry name" value="p450"/>
    <property type="match status" value="1"/>
</dbReference>
<dbReference type="PRINTS" id="PR00385">
    <property type="entry name" value="P450"/>
</dbReference>
<dbReference type="GO" id="GO:0016705">
    <property type="term" value="F:oxidoreductase activity, acting on paired donors, with incorporation or reduction of molecular oxygen"/>
    <property type="evidence" value="ECO:0007669"/>
    <property type="project" value="InterPro"/>
</dbReference>
<dbReference type="CDD" id="cd20620">
    <property type="entry name" value="CYP132-like"/>
    <property type="match status" value="1"/>
</dbReference>
<dbReference type="InterPro" id="IPR017972">
    <property type="entry name" value="Cyt_P450_CS"/>
</dbReference>
<comment type="similarity">
    <text evidence="1 8">Belongs to the cytochrome P450 family.</text>
</comment>
<dbReference type="PANTHER" id="PTHR24291">
    <property type="entry name" value="CYTOCHROME P450 FAMILY 4"/>
    <property type="match status" value="1"/>
</dbReference>
<dbReference type="InterPro" id="IPR002401">
    <property type="entry name" value="Cyt_P450_E_grp-I"/>
</dbReference>
<dbReference type="GO" id="GO:0020037">
    <property type="term" value="F:heme binding"/>
    <property type="evidence" value="ECO:0007669"/>
    <property type="project" value="InterPro"/>
</dbReference>
<organism evidence="9 10">
    <name type="scientific">Stenomitos frigidus ULC18</name>
    <dbReference type="NCBI Taxonomy" id="2107698"/>
    <lineage>
        <taxon>Bacteria</taxon>
        <taxon>Bacillati</taxon>
        <taxon>Cyanobacteriota</taxon>
        <taxon>Cyanophyceae</taxon>
        <taxon>Leptolyngbyales</taxon>
        <taxon>Leptolyngbyaceae</taxon>
        <taxon>Stenomitos</taxon>
    </lineage>
</organism>
<dbReference type="InterPro" id="IPR001128">
    <property type="entry name" value="Cyt_P450"/>
</dbReference>